<dbReference type="Pfam" id="PF13802">
    <property type="entry name" value="Gal_mutarotas_2"/>
    <property type="match status" value="1"/>
</dbReference>
<dbReference type="PANTHER" id="PTHR43863:SF2">
    <property type="entry name" value="MALTASE-GLUCOAMYLASE"/>
    <property type="match status" value="1"/>
</dbReference>
<dbReference type="InterPro" id="IPR000322">
    <property type="entry name" value="Glyco_hydro_31_TIM"/>
</dbReference>
<dbReference type="GO" id="GO:0030246">
    <property type="term" value="F:carbohydrate binding"/>
    <property type="evidence" value="ECO:0007669"/>
    <property type="project" value="InterPro"/>
</dbReference>
<proteinExistence type="inferred from homology"/>
<feature type="domain" description="Glycoside hydrolase family 31 TIM barrel" evidence="3">
    <location>
        <begin position="231"/>
        <end position="565"/>
    </location>
</feature>
<dbReference type="Gene3D" id="3.20.20.80">
    <property type="entry name" value="Glycosidases"/>
    <property type="match status" value="1"/>
</dbReference>
<evidence type="ECO:0000259" key="4">
    <source>
        <dbReference type="Pfam" id="PF13802"/>
    </source>
</evidence>
<evidence type="ECO:0000256" key="2">
    <source>
        <dbReference type="RuleBase" id="RU361185"/>
    </source>
</evidence>
<evidence type="ECO:0000256" key="1">
    <source>
        <dbReference type="ARBA" id="ARBA00007806"/>
    </source>
</evidence>
<dbReference type="GO" id="GO:0004553">
    <property type="term" value="F:hydrolase activity, hydrolyzing O-glycosyl compounds"/>
    <property type="evidence" value="ECO:0007669"/>
    <property type="project" value="InterPro"/>
</dbReference>
<dbReference type="OrthoDB" id="10070917at2759"/>
<dbReference type="SUPFAM" id="SSF51011">
    <property type="entry name" value="Glycosyl hydrolase domain"/>
    <property type="match status" value="1"/>
</dbReference>
<evidence type="ECO:0000313" key="6">
    <source>
        <dbReference type="EMBL" id="KAJ4263336.1"/>
    </source>
</evidence>
<dbReference type="CDD" id="cd14752">
    <property type="entry name" value="GH31_N"/>
    <property type="match status" value="1"/>
</dbReference>
<dbReference type="EMBL" id="JAOQAZ010000010">
    <property type="protein sequence ID" value="KAJ4263336.1"/>
    <property type="molecule type" value="Genomic_DNA"/>
</dbReference>
<keyword evidence="2" id="KW-0378">Hydrolase</keyword>
<dbReference type="Pfam" id="PF21365">
    <property type="entry name" value="Glyco_hydro_31_3rd"/>
    <property type="match status" value="1"/>
</dbReference>
<evidence type="ECO:0000259" key="3">
    <source>
        <dbReference type="Pfam" id="PF01055"/>
    </source>
</evidence>
<sequence>MFLKDENRLRYKFDTEQLWIEPWGPDAFRVRATRAAAMPSRDWALQEPAPVTPHVSILEESATITNGKITAHVSKHGKLRIETANGKPLLEEYSRNRRDVLDPKCSVIEVEAREFRGILGTENFHLTMRLESLSQDEKIFGMGQYQQPYLDLKGLDLELAHRNSQASIPFAVSSLGYGLLWNNPAIGRAVLGKNIMTFEAYSTTVLDYWVVAGDTPGEIVEAYANATGKVPMMPEYGLGFWQCKLRYQTQEELLEVAREYKRREIPIDLIVIDFFHWPKQGDWRFDTDYWPDPDAMVKELEGLGIELMISIWPTVDKKSENYQHMLEHGYLIQTDRGVRTGLDFEGETIHFDATNPDARSYLWAKVKKNYYSKGIKTFWLDEAEPEYTAYDFDNYRYWLGSNGSIGNIYPVDYARAFFEGQDAEGQTNIVNLLRCAWAGSQKYGALVWSGDIASSWSSFYNQLCAGLNMGLSGIPWWTTDIGGFHGGDPDDEDFRELFVRWFQWGTFCPVMRLHGDREPRQAQQGTSGGASCCSGAPNEVWSYGPQVYDICVKYIRIREELRPYTRRLMEEAHEKGTPVMRPLFYGFPHDKKCWEVTTQYLYGDRYLVCPILQPGQTAMNVYLPQLGPGEKWTSFGGDASSYESGQTIKVECQLKEMPVFVREE</sequence>
<dbReference type="AlphaFoldDB" id="A0A9W8S1G8"/>
<dbReference type="Proteomes" id="UP001152049">
    <property type="component" value="Unassembled WGS sequence"/>
</dbReference>
<evidence type="ECO:0000313" key="7">
    <source>
        <dbReference type="Proteomes" id="UP001152049"/>
    </source>
</evidence>
<dbReference type="Gene3D" id="2.60.40.1180">
    <property type="entry name" value="Golgi alpha-mannosidase II"/>
    <property type="match status" value="1"/>
</dbReference>
<dbReference type="SUPFAM" id="SSF74650">
    <property type="entry name" value="Galactose mutarotase-like"/>
    <property type="match status" value="1"/>
</dbReference>
<dbReference type="InterPro" id="IPR048395">
    <property type="entry name" value="Glyco_hydro_31_C"/>
</dbReference>
<name>A0A9W8S1G8_9HYPO</name>
<dbReference type="Pfam" id="PF01055">
    <property type="entry name" value="Glyco_hydro_31_2nd"/>
    <property type="match status" value="1"/>
</dbReference>
<dbReference type="InterPro" id="IPR013780">
    <property type="entry name" value="Glyco_hydro_b"/>
</dbReference>
<keyword evidence="7" id="KW-1185">Reference proteome</keyword>
<dbReference type="InterPro" id="IPR025887">
    <property type="entry name" value="Glyco_hydro_31_N_dom"/>
</dbReference>
<comment type="similarity">
    <text evidence="1 2">Belongs to the glycosyl hydrolase 31 family.</text>
</comment>
<accession>A0A9W8S1G8</accession>
<protein>
    <submittedName>
        <fullName evidence="6">Uncharacterized protein</fullName>
    </submittedName>
</protein>
<dbReference type="InterPro" id="IPR051816">
    <property type="entry name" value="Glycosyl_Hydrolase_31"/>
</dbReference>
<organism evidence="6 7">
    <name type="scientific">Fusarium torreyae</name>
    <dbReference type="NCBI Taxonomy" id="1237075"/>
    <lineage>
        <taxon>Eukaryota</taxon>
        <taxon>Fungi</taxon>
        <taxon>Dikarya</taxon>
        <taxon>Ascomycota</taxon>
        <taxon>Pezizomycotina</taxon>
        <taxon>Sordariomycetes</taxon>
        <taxon>Hypocreomycetidae</taxon>
        <taxon>Hypocreales</taxon>
        <taxon>Nectriaceae</taxon>
        <taxon>Fusarium</taxon>
    </lineage>
</organism>
<dbReference type="GO" id="GO:0005975">
    <property type="term" value="P:carbohydrate metabolic process"/>
    <property type="evidence" value="ECO:0007669"/>
    <property type="project" value="InterPro"/>
</dbReference>
<feature type="domain" description="Glycoside hydrolase family 31 N-terminal" evidence="4">
    <location>
        <begin position="20"/>
        <end position="185"/>
    </location>
</feature>
<feature type="domain" description="Glycosyl hydrolase family 31 C-terminal" evidence="5">
    <location>
        <begin position="576"/>
        <end position="663"/>
    </location>
</feature>
<dbReference type="SUPFAM" id="SSF51445">
    <property type="entry name" value="(Trans)glycosidases"/>
    <property type="match status" value="1"/>
</dbReference>
<dbReference type="InterPro" id="IPR011013">
    <property type="entry name" value="Gal_mutarotase_sf_dom"/>
</dbReference>
<reference evidence="6" key="1">
    <citation type="submission" date="2022-09" db="EMBL/GenBank/DDBJ databases">
        <title>Fusarium specimens isolated from Avocado Roots.</title>
        <authorList>
            <person name="Stajich J."/>
            <person name="Roper C."/>
            <person name="Heimlech-Rivalta G."/>
        </authorList>
    </citation>
    <scope>NUCLEOTIDE SEQUENCE</scope>
    <source>
        <strain evidence="6">CF00136</strain>
    </source>
</reference>
<keyword evidence="2" id="KW-0326">Glycosidase</keyword>
<evidence type="ECO:0000259" key="5">
    <source>
        <dbReference type="Pfam" id="PF21365"/>
    </source>
</evidence>
<comment type="caution">
    <text evidence="6">The sequence shown here is derived from an EMBL/GenBank/DDBJ whole genome shotgun (WGS) entry which is preliminary data.</text>
</comment>
<gene>
    <name evidence="6" type="ORF">NW762_006154</name>
</gene>
<dbReference type="PANTHER" id="PTHR43863">
    <property type="entry name" value="HYDROLASE, PUTATIVE (AFU_ORTHOLOGUE AFUA_1G03140)-RELATED"/>
    <property type="match status" value="1"/>
</dbReference>
<dbReference type="Gene3D" id="2.60.40.1760">
    <property type="entry name" value="glycosyl hydrolase (family 31)"/>
    <property type="match status" value="1"/>
</dbReference>
<dbReference type="CDD" id="cd06591">
    <property type="entry name" value="GH31_xylosidase_XylS"/>
    <property type="match status" value="1"/>
</dbReference>
<dbReference type="InterPro" id="IPR017853">
    <property type="entry name" value="GH"/>
</dbReference>